<dbReference type="Proteomes" id="UP001169719">
    <property type="component" value="Unassembled WGS sequence"/>
</dbReference>
<reference evidence="4" key="1">
    <citation type="submission" date="2024-05" db="EMBL/GenBank/DDBJ databases">
        <title>Genome Sequences of Four Agar- Degrading Marine Bacteria.</title>
        <authorList>
            <person name="Phillips E.K."/>
            <person name="Shaffer J.C."/>
            <person name="Henson M.W."/>
            <person name="Temperton B."/>
            <person name="Thrash C.J."/>
            <person name="Martin M.O."/>
        </authorList>
    </citation>
    <scope>NUCLEOTIDE SEQUENCE</scope>
    <source>
        <strain evidence="4">EKP203</strain>
    </source>
</reference>
<evidence type="ECO:0000259" key="3">
    <source>
        <dbReference type="PROSITE" id="PS50977"/>
    </source>
</evidence>
<keyword evidence="5" id="KW-1185">Reference proteome</keyword>
<evidence type="ECO:0000313" key="4">
    <source>
        <dbReference type="EMBL" id="MDN2482892.1"/>
    </source>
</evidence>
<evidence type="ECO:0000313" key="5">
    <source>
        <dbReference type="Proteomes" id="UP001169719"/>
    </source>
</evidence>
<accession>A0ABT7Y4B3</accession>
<dbReference type="PROSITE" id="PS50977">
    <property type="entry name" value="HTH_TETR_2"/>
    <property type="match status" value="1"/>
</dbReference>
<proteinExistence type="predicted"/>
<name>A0ABT7Y4B3_9VIBR</name>
<dbReference type="Pfam" id="PF00440">
    <property type="entry name" value="TetR_N"/>
    <property type="match status" value="1"/>
</dbReference>
<dbReference type="RefSeq" id="WP_289962946.1">
    <property type="nucleotide sequence ID" value="NZ_JAUEOZ010000002.1"/>
</dbReference>
<dbReference type="SUPFAM" id="SSF46689">
    <property type="entry name" value="Homeodomain-like"/>
    <property type="match status" value="1"/>
</dbReference>
<sequence>MRRVSTEEKLSRIHNSATQLIERREATDISIYDVAKECGMATSTVYHHYPNIEELFHHLLDDVFEDFDFVLENCVEEQGVTHWSDINRMIETGFVRYYEKNAVAQKLILGRHTFSDITHADVENDLLLGKRVEQIYHHHFQLPSLPSNINIFAIALQVADKVYSLSYREHGCIKKEMADEAIRLTQAYLGLYLPSVCLKNVNQPTSPLNSQVNSVPQA</sequence>
<dbReference type="EMBL" id="JAUEOZ010000002">
    <property type="protein sequence ID" value="MDN2482892.1"/>
    <property type="molecule type" value="Genomic_DNA"/>
</dbReference>
<comment type="caution">
    <text evidence="4">The sequence shown here is derived from an EMBL/GenBank/DDBJ whole genome shotgun (WGS) entry which is preliminary data.</text>
</comment>
<protein>
    <submittedName>
        <fullName evidence="4">TetR/AcrR family transcriptional regulator</fullName>
    </submittedName>
</protein>
<feature type="DNA-binding region" description="H-T-H motif" evidence="2">
    <location>
        <begin position="30"/>
        <end position="49"/>
    </location>
</feature>
<keyword evidence="1 2" id="KW-0238">DNA-binding</keyword>
<evidence type="ECO:0000256" key="2">
    <source>
        <dbReference type="PROSITE-ProRule" id="PRU00335"/>
    </source>
</evidence>
<organism evidence="4 5">
    <name type="scientific">Vibrio agarivorans</name>
    <dbReference type="NCBI Taxonomy" id="153622"/>
    <lineage>
        <taxon>Bacteria</taxon>
        <taxon>Pseudomonadati</taxon>
        <taxon>Pseudomonadota</taxon>
        <taxon>Gammaproteobacteria</taxon>
        <taxon>Vibrionales</taxon>
        <taxon>Vibrionaceae</taxon>
        <taxon>Vibrio</taxon>
    </lineage>
</organism>
<dbReference type="InterPro" id="IPR009057">
    <property type="entry name" value="Homeodomain-like_sf"/>
</dbReference>
<feature type="domain" description="HTH tetR-type" evidence="3">
    <location>
        <begin position="7"/>
        <end position="67"/>
    </location>
</feature>
<gene>
    <name evidence="4" type="ORF">QWJ08_16240</name>
</gene>
<dbReference type="Gene3D" id="1.10.357.10">
    <property type="entry name" value="Tetracycline Repressor, domain 2"/>
    <property type="match status" value="1"/>
</dbReference>
<dbReference type="InterPro" id="IPR001647">
    <property type="entry name" value="HTH_TetR"/>
</dbReference>
<evidence type="ECO:0000256" key="1">
    <source>
        <dbReference type="ARBA" id="ARBA00023125"/>
    </source>
</evidence>